<dbReference type="AlphaFoldDB" id="A0A699JD89"/>
<proteinExistence type="predicted"/>
<reference evidence="1" key="1">
    <citation type="journal article" date="2019" name="Sci. Rep.">
        <title>Draft genome of Tanacetum cinerariifolium, the natural source of mosquito coil.</title>
        <authorList>
            <person name="Yamashiro T."/>
            <person name="Shiraishi A."/>
            <person name="Satake H."/>
            <person name="Nakayama K."/>
        </authorList>
    </citation>
    <scope>NUCLEOTIDE SEQUENCE</scope>
</reference>
<accession>A0A699JD89</accession>
<dbReference type="EMBL" id="BKCJ010395168">
    <property type="protein sequence ID" value="GFA26620.1"/>
    <property type="molecule type" value="Genomic_DNA"/>
</dbReference>
<organism evidence="1">
    <name type="scientific">Tanacetum cinerariifolium</name>
    <name type="common">Dalmatian daisy</name>
    <name type="synonym">Chrysanthemum cinerariifolium</name>
    <dbReference type="NCBI Taxonomy" id="118510"/>
    <lineage>
        <taxon>Eukaryota</taxon>
        <taxon>Viridiplantae</taxon>
        <taxon>Streptophyta</taxon>
        <taxon>Embryophyta</taxon>
        <taxon>Tracheophyta</taxon>
        <taxon>Spermatophyta</taxon>
        <taxon>Magnoliopsida</taxon>
        <taxon>eudicotyledons</taxon>
        <taxon>Gunneridae</taxon>
        <taxon>Pentapetalae</taxon>
        <taxon>asterids</taxon>
        <taxon>campanulids</taxon>
        <taxon>Asterales</taxon>
        <taxon>Asteraceae</taxon>
        <taxon>Asteroideae</taxon>
        <taxon>Anthemideae</taxon>
        <taxon>Anthemidinae</taxon>
        <taxon>Tanacetum</taxon>
    </lineage>
</organism>
<protein>
    <submittedName>
        <fullName evidence="1">Uncharacterized protein</fullName>
    </submittedName>
</protein>
<comment type="caution">
    <text evidence="1">The sequence shown here is derived from an EMBL/GenBank/DDBJ whole genome shotgun (WGS) entry which is preliminary data.</text>
</comment>
<sequence>MPDDEVQSIFGFEATNSYEETIADNIFDEVTNLTASADKPSNPLGHLQVEITSLSTKVDQLESSICKKVTKDIQSSVPSLIAAVLKEQLPGFFRGSEEFSSSDN</sequence>
<name>A0A699JD89_TANCI</name>
<evidence type="ECO:0000313" key="1">
    <source>
        <dbReference type="EMBL" id="GFA26620.1"/>
    </source>
</evidence>
<gene>
    <name evidence="1" type="ORF">Tci_598592</name>
</gene>